<evidence type="ECO:0000256" key="5">
    <source>
        <dbReference type="ARBA" id="ARBA00022496"/>
    </source>
</evidence>
<gene>
    <name evidence="19" type="ORF">MQE36_14975</name>
</gene>
<evidence type="ECO:0000256" key="1">
    <source>
        <dbReference type="ARBA" id="ARBA00004571"/>
    </source>
</evidence>
<keyword evidence="5" id="KW-0410">Iron transport</keyword>
<evidence type="ECO:0000256" key="9">
    <source>
        <dbReference type="ARBA" id="ARBA00023065"/>
    </source>
</evidence>
<evidence type="ECO:0000259" key="18">
    <source>
        <dbReference type="Pfam" id="PF07715"/>
    </source>
</evidence>
<dbReference type="PANTHER" id="PTHR32552:SF68">
    <property type="entry name" value="FERRICHROME OUTER MEMBRANE TRANSPORTER_PHAGE RECEPTOR"/>
    <property type="match status" value="1"/>
</dbReference>
<name>A0ABY3YLK6_9FLAO</name>
<keyword evidence="7 16" id="KW-0732">Signal</keyword>
<feature type="domain" description="TonB-dependent receptor plug" evidence="18">
    <location>
        <begin position="133"/>
        <end position="229"/>
    </location>
</feature>
<evidence type="ECO:0000313" key="20">
    <source>
        <dbReference type="Proteomes" id="UP000829476"/>
    </source>
</evidence>
<dbReference type="PANTHER" id="PTHR32552">
    <property type="entry name" value="FERRICHROME IRON RECEPTOR-RELATED"/>
    <property type="match status" value="1"/>
</dbReference>
<proteinExistence type="inferred from homology"/>
<feature type="signal peptide" evidence="16">
    <location>
        <begin position="1"/>
        <end position="16"/>
    </location>
</feature>
<organism evidence="19 20">
    <name type="scientific">Zhouia spongiae</name>
    <dbReference type="NCBI Taxonomy" id="2202721"/>
    <lineage>
        <taxon>Bacteria</taxon>
        <taxon>Pseudomonadati</taxon>
        <taxon>Bacteroidota</taxon>
        <taxon>Flavobacteriia</taxon>
        <taxon>Flavobacteriales</taxon>
        <taxon>Flavobacteriaceae</taxon>
        <taxon>Zhouia</taxon>
    </lineage>
</organism>
<keyword evidence="10 15" id="KW-0798">TonB box</keyword>
<dbReference type="InterPro" id="IPR036942">
    <property type="entry name" value="Beta-barrel_TonB_sf"/>
</dbReference>
<dbReference type="Pfam" id="PF00593">
    <property type="entry name" value="TonB_dep_Rec_b-barrel"/>
    <property type="match status" value="1"/>
</dbReference>
<keyword evidence="6 14" id="KW-0812">Transmembrane</keyword>
<evidence type="ECO:0000256" key="4">
    <source>
        <dbReference type="ARBA" id="ARBA00022452"/>
    </source>
</evidence>
<sequence>MRLFFTLCICIGFVFAAFSQSGNIKGKVRTSSGEAIPYANVWLENTQKGDVTDQNGSFEIKNIKTGSYKLIVTSVGYRKSLKQIEIAAGTLNVPDIVLTETTESLGEVVVNGKSKSPYLQTKPSSSLKLESKLIDVPQNIQVVSNELINDQLAFSLFDGIARNTSGVRRVMHQTNALMYMRGYSVEGLRNGMNISGYFGPLKDDMSFVDRIEFVKGPAGYMMGNTSLGGLYNVVTKKPTGINKNTLALTLGSFDTYRVEADFDGVLSKDGKLLYRLNLMGKLRGSHTDYGYDNGYVVAPSFKYMIDEDTEVTMEYIYQNNAIDNYANYIYSKIGFKEFPVNTSYSDPRKDPVVMNDHSILVNMKHAINNNWTFTTQANYLNYKQRGTQLGLRYNSLQDDGSATRSFGLLDNDNITLLGQAYLNGTATTGEVSHKIVGGLDMGAKQYYSDWSNLTPYGEETPYNIYDPEAGAANLTTDDFPQLDDNVSLRNRAGRYNQKNSFTALYFHDEIGFFDDKLRLSMAGRYTNTKRIENTGKITKNDVFTPRIGLSYSFVEDGSVYGVFDQTFEENYGLPLEDGTSLKPSKGSNIEFGIKKAWFNERLTTSIAGYQLTKNNLTTTAGVTPDQYSVQFGESQSKGLEIDINGEVLPNLNVVLNYAFTEARITKDTDPGNVGELLPGAAKHISNAWVTYRLPETTKLEGLGISLGYQLQKDRAAWPAGSGSLLPDDYFSLDGGVSYKLGAYNISLLVNNITDNYNYTGFYPGAWGYTHFGWRAAPPRNFKFRVAYSF</sequence>
<evidence type="ECO:0000256" key="3">
    <source>
        <dbReference type="ARBA" id="ARBA00022448"/>
    </source>
</evidence>
<accession>A0ABY3YLK6</accession>
<evidence type="ECO:0000256" key="15">
    <source>
        <dbReference type="RuleBase" id="RU003357"/>
    </source>
</evidence>
<evidence type="ECO:0000259" key="17">
    <source>
        <dbReference type="Pfam" id="PF00593"/>
    </source>
</evidence>
<feature type="domain" description="TonB-dependent receptor-like beta-barrel" evidence="17">
    <location>
        <begin position="306"/>
        <end position="752"/>
    </location>
</feature>
<evidence type="ECO:0000313" key="19">
    <source>
        <dbReference type="EMBL" id="UNY98376.1"/>
    </source>
</evidence>
<keyword evidence="12 19" id="KW-0675">Receptor</keyword>
<dbReference type="Pfam" id="PF07715">
    <property type="entry name" value="Plug"/>
    <property type="match status" value="1"/>
</dbReference>
<evidence type="ECO:0000256" key="2">
    <source>
        <dbReference type="ARBA" id="ARBA00009810"/>
    </source>
</evidence>
<evidence type="ECO:0000256" key="12">
    <source>
        <dbReference type="ARBA" id="ARBA00023170"/>
    </source>
</evidence>
<evidence type="ECO:0000256" key="7">
    <source>
        <dbReference type="ARBA" id="ARBA00022729"/>
    </source>
</evidence>
<keyword evidence="13 14" id="KW-0998">Cell outer membrane</keyword>
<keyword evidence="20" id="KW-1185">Reference proteome</keyword>
<dbReference type="PROSITE" id="PS52016">
    <property type="entry name" value="TONB_DEPENDENT_REC_3"/>
    <property type="match status" value="1"/>
</dbReference>
<dbReference type="InterPro" id="IPR008969">
    <property type="entry name" value="CarboxyPept-like_regulatory"/>
</dbReference>
<dbReference type="InterPro" id="IPR012910">
    <property type="entry name" value="Plug_dom"/>
</dbReference>
<keyword evidence="4 14" id="KW-1134">Transmembrane beta strand</keyword>
<dbReference type="Proteomes" id="UP000829476">
    <property type="component" value="Chromosome"/>
</dbReference>
<dbReference type="InterPro" id="IPR010105">
    <property type="entry name" value="TonB_sidphr_rcpt"/>
</dbReference>
<evidence type="ECO:0000256" key="16">
    <source>
        <dbReference type="SAM" id="SignalP"/>
    </source>
</evidence>
<dbReference type="InterPro" id="IPR000531">
    <property type="entry name" value="Beta-barrel_TonB"/>
</dbReference>
<evidence type="ECO:0000256" key="14">
    <source>
        <dbReference type="PROSITE-ProRule" id="PRU01360"/>
    </source>
</evidence>
<evidence type="ECO:0000256" key="6">
    <source>
        <dbReference type="ARBA" id="ARBA00022692"/>
    </source>
</evidence>
<dbReference type="InterPro" id="IPR039426">
    <property type="entry name" value="TonB-dep_rcpt-like"/>
</dbReference>
<keyword evidence="3 14" id="KW-0813">Transport</keyword>
<dbReference type="InterPro" id="IPR037066">
    <property type="entry name" value="Plug_dom_sf"/>
</dbReference>
<dbReference type="NCBIfam" id="TIGR01783">
    <property type="entry name" value="TonB-siderophor"/>
    <property type="match status" value="1"/>
</dbReference>
<evidence type="ECO:0000256" key="10">
    <source>
        <dbReference type="ARBA" id="ARBA00023077"/>
    </source>
</evidence>
<dbReference type="Pfam" id="PF13715">
    <property type="entry name" value="CarbopepD_reg_2"/>
    <property type="match status" value="1"/>
</dbReference>
<evidence type="ECO:0000256" key="13">
    <source>
        <dbReference type="ARBA" id="ARBA00023237"/>
    </source>
</evidence>
<keyword evidence="9" id="KW-0406">Ion transport</keyword>
<dbReference type="Gene3D" id="2.40.170.20">
    <property type="entry name" value="TonB-dependent receptor, beta-barrel domain"/>
    <property type="match status" value="1"/>
</dbReference>
<dbReference type="Gene3D" id="2.60.40.1120">
    <property type="entry name" value="Carboxypeptidase-like, regulatory domain"/>
    <property type="match status" value="1"/>
</dbReference>
<comment type="similarity">
    <text evidence="2 14 15">Belongs to the TonB-dependent receptor family.</text>
</comment>
<comment type="subcellular location">
    <subcellularLocation>
        <location evidence="1 14">Cell outer membrane</location>
        <topology evidence="1 14">Multi-pass membrane protein</topology>
    </subcellularLocation>
</comment>
<dbReference type="RefSeq" id="WP_242936783.1">
    <property type="nucleotide sequence ID" value="NZ_CP094326.1"/>
</dbReference>
<evidence type="ECO:0000256" key="11">
    <source>
        <dbReference type="ARBA" id="ARBA00023136"/>
    </source>
</evidence>
<feature type="chain" id="PRO_5046603756" evidence="16">
    <location>
        <begin position="17"/>
        <end position="789"/>
    </location>
</feature>
<keyword evidence="11 14" id="KW-0472">Membrane</keyword>
<dbReference type="SUPFAM" id="SSF49464">
    <property type="entry name" value="Carboxypeptidase regulatory domain-like"/>
    <property type="match status" value="1"/>
</dbReference>
<dbReference type="SUPFAM" id="SSF56935">
    <property type="entry name" value="Porins"/>
    <property type="match status" value="1"/>
</dbReference>
<protein>
    <submittedName>
        <fullName evidence="19">TonB-dependent receptor</fullName>
    </submittedName>
</protein>
<keyword evidence="8" id="KW-0408">Iron</keyword>
<dbReference type="Gene3D" id="2.170.130.10">
    <property type="entry name" value="TonB-dependent receptor, plug domain"/>
    <property type="match status" value="1"/>
</dbReference>
<dbReference type="EMBL" id="CP094326">
    <property type="protein sequence ID" value="UNY98376.1"/>
    <property type="molecule type" value="Genomic_DNA"/>
</dbReference>
<reference evidence="19 20" key="1">
    <citation type="journal article" date="2018" name="Int. J. Syst. Evol. Microbiol.">
        <title>Zhouia spongiae sp. nov., isolated from a marine sponge.</title>
        <authorList>
            <person name="Zhuang L."/>
            <person name="Lin B."/>
            <person name="Qin F."/>
            <person name="Luo L."/>
        </authorList>
    </citation>
    <scope>NUCLEOTIDE SEQUENCE [LARGE SCALE GENOMIC DNA]</scope>
    <source>
        <strain evidence="19 20">HN-Y44</strain>
    </source>
</reference>
<evidence type="ECO:0000256" key="8">
    <source>
        <dbReference type="ARBA" id="ARBA00023004"/>
    </source>
</evidence>